<dbReference type="AlphaFoldDB" id="G2XZI1"/>
<name>G2XZI1_BOTF4</name>
<accession>G2XZI1</accession>
<gene>
    <name evidence="1" type="ORF">BofuT4_P048860.1</name>
</gene>
<proteinExistence type="predicted"/>
<dbReference type="EMBL" id="FQ790278">
    <property type="protein sequence ID" value="CCD45868.1"/>
    <property type="molecule type" value="Genomic_DNA"/>
</dbReference>
<evidence type="ECO:0000313" key="2">
    <source>
        <dbReference type="Proteomes" id="UP000008177"/>
    </source>
</evidence>
<dbReference type="HOGENOM" id="CLU_3106055_0_0_1"/>
<dbReference type="InParanoid" id="G2XZI1"/>
<protein>
    <submittedName>
        <fullName evidence="1">Uncharacterized protein</fullName>
    </submittedName>
</protein>
<organism evidence="1 2">
    <name type="scientific">Botryotinia fuckeliana (strain T4)</name>
    <name type="common">Noble rot fungus</name>
    <name type="synonym">Botrytis cinerea</name>
    <dbReference type="NCBI Taxonomy" id="999810"/>
    <lineage>
        <taxon>Eukaryota</taxon>
        <taxon>Fungi</taxon>
        <taxon>Dikarya</taxon>
        <taxon>Ascomycota</taxon>
        <taxon>Pezizomycotina</taxon>
        <taxon>Leotiomycetes</taxon>
        <taxon>Helotiales</taxon>
        <taxon>Sclerotiniaceae</taxon>
        <taxon>Botrytis</taxon>
    </lineage>
</organism>
<evidence type="ECO:0000313" key="1">
    <source>
        <dbReference type="EMBL" id="CCD45868.1"/>
    </source>
</evidence>
<reference evidence="2" key="1">
    <citation type="journal article" date="2011" name="PLoS Genet.">
        <title>Genomic analysis of the necrotrophic fungal pathogens Sclerotinia sclerotiorum and Botrytis cinerea.</title>
        <authorList>
            <person name="Amselem J."/>
            <person name="Cuomo C.A."/>
            <person name="van Kan J.A."/>
            <person name="Viaud M."/>
            <person name="Benito E.P."/>
            <person name="Couloux A."/>
            <person name="Coutinho P.M."/>
            <person name="de Vries R.P."/>
            <person name="Dyer P.S."/>
            <person name="Fillinger S."/>
            <person name="Fournier E."/>
            <person name="Gout L."/>
            <person name="Hahn M."/>
            <person name="Kohn L."/>
            <person name="Lapalu N."/>
            <person name="Plummer K.M."/>
            <person name="Pradier J.M."/>
            <person name="Quevillon E."/>
            <person name="Sharon A."/>
            <person name="Simon A."/>
            <person name="ten Have A."/>
            <person name="Tudzynski B."/>
            <person name="Tudzynski P."/>
            <person name="Wincker P."/>
            <person name="Andrew M."/>
            <person name="Anthouard V."/>
            <person name="Beever R.E."/>
            <person name="Beffa R."/>
            <person name="Benoit I."/>
            <person name="Bouzid O."/>
            <person name="Brault B."/>
            <person name="Chen Z."/>
            <person name="Choquer M."/>
            <person name="Collemare J."/>
            <person name="Cotton P."/>
            <person name="Danchin E.G."/>
            <person name="Da Silva C."/>
            <person name="Gautier A."/>
            <person name="Giraud C."/>
            <person name="Giraud T."/>
            <person name="Gonzalez C."/>
            <person name="Grossetete S."/>
            <person name="Guldener U."/>
            <person name="Henrissat B."/>
            <person name="Howlett B.J."/>
            <person name="Kodira C."/>
            <person name="Kretschmer M."/>
            <person name="Lappartient A."/>
            <person name="Leroch M."/>
            <person name="Levis C."/>
            <person name="Mauceli E."/>
            <person name="Neuveglise C."/>
            <person name="Oeser B."/>
            <person name="Pearson M."/>
            <person name="Poulain J."/>
            <person name="Poussereau N."/>
            <person name="Quesneville H."/>
            <person name="Rascle C."/>
            <person name="Schumacher J."/>
            <person name="Segurens B."/>
            <person name="Sexton A."/>
            <person name="Silva E."/>
            <person name="Sirven C."/>
            <person name="Soanes D.M."/>
            <person name="Talbot N.J."/>
            <person name="Templeton M."/>
            <person name="Yandava C."/>
            <person name="Yarden O."/>
            <person name="Zeng Q."/>
            <person name="Rollins J.A."/>
            <person name="Lebrun M.H."/>
            <person name="Dickman M."/>
        </authorList>
    </citation>
    <scope>NUCLEOTIDE SEQUENCE [LARGE SCALE GENOMIC DNA]</scope>
    <source>
        <strain evidence="2">T4</strain>
    </source>
</reference>
<dbReference type="Proteomes" id="UP000008177">
    <property type="component" value="Unplaced contigs"/>
</dbReference>
<sequence>MRGKERKGKVKRGVVVVLSEAGCVKVTYLVSYSTPSYPIIESLTLHRMHAY</sequence>